<evidence type="ECO:0000313" key="2">
    <source>
        <dbReference type="EMBL" id="RDX85742.1"/>
    </source>
</evidence>
<name>A0A371G5D0_MUCPR</name>
<sequence>MQPREFVRNARHEQKNPTSYKSKNRVEDNWGLQGNVNLNWDEMSKKVAKTILGELKETKESILKSYIGAVILKIGQGIEMLEMRQGKLRMKHDIKLLRNPRTKNKEHKISKNRERKIRDLNQVRFTLRMKKGKFWSQLKISKIDGRVNL</sequence>
<accession>A0A371G5D0</accession>
<dbReference type="OrthoDB" id="10608912at2759"/>
<feature type="non-terminal residue" evidence="2">
    <location>
        <position position="1"/>
    </location>
</feature>
<dbReference type="EMBL" id="QJKJ01006715">
    <property type="protein sequence ID" value="RDX85742.1"/>
    <property type="molecule type" value="Genomic_DNA"/>
</dbReference>
<reference evidence="2" key="1">
    <citation type="submission" date="2018-05" db="EMBL/GenBank/DDBJ databases">
        <title>Draft genome of Mucuna pruriens seed.</title>
        <authorList>
            <person name="Nnadi N.E."/>
            <person name="Vos R."/>
            <person name="Hasami M.H."/>
            <person name="Devisetty U.K."/>
            <person name="Aguiy J.C."/>
        </authorList>
    </citation>
    <scope>NUCLEOTIDE SEQUENCE [LARGE SCALE GENOMIC DNA]</scope>
    <source>
        <strain evidence="2">JCA_2017</strain>
    </source>
</reference>
<dbReference type="Proteomes" id="UP000257109">
    <property type="component" value="Unassembled WGS sequence"/>
</dbReference>
<feature type="region of interest" description="Disordered" evidence="1">
    <location>
        <begin position="1"/>
        <end position="24"/>
    </location>
</feature>
<evidence type="ECO:0000256" key="1">
    <source>
        <dbReference type="SAM" id="MobiDB-lite"/>
    </source>
</evidence>
<proteinExistence type="predicted"/>
<comment type="caution">
    <text evidence="2">The sequence shown here is derived from an EMBL/GenBank/DDBJ whole genome shotgun (WGS) entry which is preliminary data.</text>
</comment>
<evidence type="ECO:0000313" key="3">
    <source>
        <dbReference type="Proteomes" id="UP000257109"/>
    </source>
</evidence>
<protein>
    <submittedName>
        <fullName evidence="2">Uncharacterized protein</fullName>
    </submittedName>
</protein>
<dbReference type="AlphaFoldDB" id="A0A371G5D0"/>
<feature type="compositionally biased region" description="Basic and acidic residues" evidence="1">
    <location>
        <begin position="1"/>
        <end position="15"/>
    </location>
</feature>
<gene>
    <name evidence="2" type="ORF">CR513_33025</name>
</gene>
<keyword evidence="3" id="KW-1185">Reference proteome</keyword>
<organism evidence="2 3">
    <name type="scientific">Mucuna pruriens</name>
    <name type="common">Velvet bean</name>
    <name type="synonym">Dolichos pruriens</name>
    <dbReference type="NCBI Taxonomy" id="157652"/>
    <lineage>
        <taxon>Eukaryota</taxon>
        <taxon>Viridiplantae</taxon>
        <taxon>Streptophyta</taxon>
        <taxon>Embryophyta</taxon>
        <taxon>Tracheophyta</taxon>
        <taxon>Spermatophyta</taxon>
        <taxon>Magnoliopsida</taxon>
        <taxon>eudicotyledons</taxon>
        <taxon>Gunneridae</taxon>
        <taxon>Pentapetalae</taxon>
        <taxon>rosids</taxon>
        <taxon>fabids</taxon>
        <taxon>Fabales</taxon>
        <taxon>Fabaceae</taxon>
        <taxon>Papilionoideae</taxon>
        <taxon>50 kb inversion clade</taxon>
        <taxon>NPAAA clade</taxon>
        <taxon>indigoferoid/millettioid clade</taxon>
        <taxon>Phaseoleae</taxon>
        <taxon>Mucuna</taxon>
    </lineage>
</organism>